<organism evidence="9 10">
    <name type="scientific">Schizothecium vesticola</name>
    <dbReference type="NCBI Taxonomy" id="314040"/>
    <lineage>
        <taxon>Eukaryota</taxon>
        <taxon>Fungi</taxon>
        <taxon>Dikarya</taxon>
        <taxon>Ascomycota</taxon>
        <taxon>Pezizomycotina</taxon>
        <taxon>Sordariomycetes</taxon>
        <taxon>Sordariomycetidae</taxon>
        <taxon>Sordariales</taxon>
        <taxon>Schizotheciaceae</taxon>
        <taxon>Schizothecium</taxon>
    </lineage>
</organism>
<evidence type="ECO:0000256" key="3">
    <source>
        <dbReference type="ARBA" id="ARBA00022617"/>
    </source>
</evidence>
<dbReference type="GO" id="GO:0020037">
    <property type="term" value="F:heme binding"/>
    <property type="evidence" value="ECO:0007669"/>
    <property type="project" value="InterPro"/>
</dbReference>
<evidence type="ECO:0000256" key="6">
    <source>
        <dbReference type="PIRSR" id="PIRSR602401-1"/>
    </source>
</evidence>
<feature type="binding site" description="axial binding residue" evidence="6">
    <location>
        <position position="541"/>
    </location>
    <ligand>
        <name>heme</name>
        <dbReference type="ChEBI" id="CHEBI:30413"/>
    </ligand>
    <ligandPart>
        <name>Fe</name>
        <dbReference type="ChEBI" id="CHEBI:18248"/>
    </ligandPart>
</feature>
<evidence type="ECO:0000256" key="1">
    <source>
        <dbReference type="ARBA" id="ARBA00001971"/>
    </source>
</evidence>
<comment type="caution">
    <text evidence="9">The sequence shown here is derived from an EMBL/GenBank/DDBJ whole genome shotgun (WGS) entry which is preliminary data.</text>
</comment>
<accession>A0AA40FBB2</accession>
<dbReference type="PRINTS" id="PR00463">
    <property type="entry name" value="EP450I"/>
</dbReference>
<evidence type="ECO:0000256" key="2">
    <source>
        <dbReference type="ARBA" id="ARBA00010617"/>
    </source>
</evidence>
<evidence type="ECO:0000256" key="5">
    <source>
        <dbReference type="ARBA" id="ARBA00023004"/>
    </source>
</evidence>
<keyword evidence="7" id="KW-0503">Monooxygenase</keyword>
<dbReference type="EMBL" id="JAUKUD010000001">
    <property type="protein sequence ID" value="KAK0754640.1"/>
    <property type="molecule type" value="Genomic_DNA"/>
</dbReference>
<dbReference type="InterPro" id="IPR017972">
    <property type="entry name" value="Cyt_P450_CS"/>
</dbReference>
<dbReference type="Pfam" id="PF00067">
    <property type="entry name" value="p450"/>
    <property type="match status" value="1"/>
</dbReference>
<reference evidence="9" key="1">
    <citation type="submission" date="2023-06" db="EMBL/GenBank/DDBJ databases">
        <title>Genome-scale phylogeny and comparative genomics of the fungal order Sordariales.</title>
        <authorList>
            <consortium name="Lawrence Berkeley National Laboratory"/>
            <person name="Hensen N."/>
            <person name="Bonometti L."/>
            <person name="Westerberg I."/>
            <person name="Brannstrom I.O."/>
            <person name="Guillou S."/>
            <person name="Cros-Aarteil S."/>
            <person name="Calhoun S."/>
            <person name="Haridas S."/>
            <person name="Kuo A."/>
            <person name="Mondo S."/>
            <person name="Pangilinan J."/>
            <person name="Riley R."/>
            <person name="LaButti K."/>
            <person name="Andreopoulos B."/>
            <person name="Lipzen A."/>
            <person name="Chen C."/>
            <person name="Yanf M."/>
            <person name="Daum C."/>
            <person name="Ng V."/>
            <person name="Clum A."/>
            <person name="Steindorff A."/>
            <person name="Ohm R."/>
            <person name="Martin F."/>
            <person name="Silar P."/>
            <person name="Natvig D."/>
            <person name="Lalanne C."/>
            <person name="Gautier V."/>
            <person name="Ament-velasquez S.L."/>
            <person name="Kruys A."/>
            <person name="Hutchinson M.I."/>
            <person name="Powell A.J."/>
            <person name="Barry K."/>
            <person name="Miller A.N."/>
            <person name="Grigoriev I.V."/>
            <person name="Debuchy R."/>
            <person name="Gladieux P."/>
            <person name="Thoren M.H."/>
            <person name="Johannesson H."/>
        </authorList>
    </citation>
    <scope>NUCLEOTIDE SEQUENCE</scope>
    <source>
        <strain evidence="9">SMH3187-1</strain>
    </source>
</reference>
<dbReference type="GO" id="GO:0005506">
    <property type="term" value="F:iron ion binding"/>
    <property type="evidence" value="ECO:0007669"/>
    <property type="project" value="InterPro"/>
</dbReference>
<keyword evidence="5 6" id="KW-0408">Iron</keyword>
<protein>
    <submittedName>
        <fullName evidence="9">Cytochrome P450</fullName>
    </submittedName>
</protein>
<dbReference type="InterPro" id="IPR036396">
    <property type="entry name" value="Cyt_P450_sf"/>
</dbReference>
<name>A0AA40FBB2_9PEZI</name>
<keyword evidence="10" id="KW-1185">Reference proteome</keyword>
<dbReference type="InterPro" id="IPR002401">
    <property type="entry name" value="Cyt_P450_E_grp-I"/>
</dbReference>
<dbReference type="PRINTS" id="PR00385">
    <property type="entry name" value="P450"/>
</dbReference>
<dbReference type="Gene3D" id="1.10.630.10">
    <property type="entry name" value="Cytochrome P450"/>
    <property type="match status" value="1"/>
</dbReference>
<dbReference type="InterPro" id="IPR050121">
    <property type="entry name" value="Cytochrome_P450_monoxygenase"/>
</dbReference>
<evidence type="ECO:0000256" key="4">
    <source>
        <dbReference type="ARBA" id="ARBA00022723"/>
    </source>
</evidence>
<dbReference type="PANTHER" id="PTHR24305:SF166">
    <property type="entry name" value="CYTOCHROME P450 12A4, MITOCHONDRIAL-RELATED"/>
    <property type="match status" value="1"/>
</dbReference>
<dbReference type="GO" id="GO:0004497">
    <property type="term" value="F:monooxygenase activity"/>
    <property type="evidence" value="ECO:0007669"/>
    <property type="project" value="UniProtKB-KW"/>
</dbReference>
<proteinExistence type="inferred from homology"/>
<dbReference type="GO" id="GO:0016705">
    <property type="term" value="F:oxidoreductase activity, acting on paired donors, with incorporation or reduction of molecular oxygen"/>
    <property type="evidence" value="ECO:0007669"/>
    <property type="project" value="InterPro"/>
</dbReference>
<comment type="similarity">
    <text evidence="2 7">Belongs to the cytochrome P450 family.</text>
</comment>
<feature type="chain" id="PRO_5041272890" evidence="8">
    <location>
        <begin position="19"/>
        <end position="634"/>
    </location>
</feature>
<dbReference type="InterPro" id="IPR001128">
    <property type="entry name" value="Cyt_P450"/>
</dbReference>
<evidence type="ECO:0000313" key="10">
    <source>
        <dbReference type="Proteomes" id="UP001172155"/>
    </source>
</evidence>
<keyword evidence="3 6" id="KW-0349">Heme</keyword>
<evidence type="ECO:0000256" key="8">
    <source>
        <dbReference type="SAM" id="SignalP"/>
    </source>
</evidence>
<comment type="cofactor">
    <cofactor evidence="1 6">
        <name>heme</name>
        <dbReference type="ChEBI" id="CHEBI:30413"/>
    </cofactor>
</comment>
<keyword evidence="8" id="KW-0732">Signal</keyword>
<dbReference type="PROSITE" id="PS00086">
    <property type="entry name" value="CYTOCHROME_P450"/>
    <property type="match status" value="1"/>
</dbReference>
<evidence type="ECO:0000256" key="7">
    <source>
        <dbReference type="RuleBase" id="RU000461"/>
    </source>
</evidence>
<keyword evidence="4 6" id="KW-0479">Metal-binding</keyword>
<sequence>MVSTIGLALWLMATGCVAGYITALRRNIAIARKTGFPYYVYPIYPMNVIWQLTSGIWLPIIQCLPKSWWEGRIIPMLRDWSYTTNQAFFDWAGSETVLVVGPDDIVCHTQSADVISQVTTRREAFPKDIARYSLISMFGQNVVTTEGPIWRMHRKVTASSFNEKNAAHTYLEAIDQTRGMLSHWFGGEKRDNDSSETILTLEHDTMRWALNIIGYIGFGLRLIWPGQKLPDDPILAKYGQLEPAPGYTMSLASSLAGVMDHIVAILLIPAPVMKYLPFQFAKHGYTSRENWQKYMRDFLNDKIGEVRRGERERVGMDIMGGLVRSAYGEKPTTTVKLTDDEIISNAFIMILAGHETTANVMHFTLIQLATNPAAQRRLQQDVDALLGDTDPSTWEYESHVNALLASHVGAAVNETMRTMPPVTTIPKIVSASADQTITTNGVTHLMPSGLTINIVPASVHRNPRWWPTRPSEITGKPTDLEDWVPERWYRETNRDAATSTANADLDDGDDYGGFKGSDVSASLFRPVRGSFIPFSDGPRSCLGRRIAVVELVAALPVIFQRYSIELAVDEWATDDEVDRMGAEERRRLYAKAQKSARDTLSAAASIVTLKLRGQRVPVRLVKRGKERFVADPEL</sequence>
<gene>
    <name evidence="9" type="ORF">B0T18DRAFT_40986</name>
</gene>
<dbReference type="SUPFAM" id="SSF48264">
    <property type="entry name" value="Cytochrome P450"/>
    <property type="match status" value="1"/>
</dbReference>
<keyword evidence="7" id="KW-0560">Oxidoreductase</keyword>
<feature type="signal peptide" evidence="8">
    <location>
        <begin position="1"/>
        <end position="18"/>
    </location>
</feature>
<evidence type="ECO:0000313" key="9">
    <source>
        <dbReference type="EMBL" id="KAK0754640.1"/>
    </source>
</evidence>
<dbReference type="PANTHER" id="PTHR24305">
    <property type="entry name" value="CYTOCHROME P450"/>
    <property type="match status" value="1"/>
</dbReference>
<dbReference type="AlphaFoldDB" id="A0AA40FBB2"/>
<dbReference type="Proteomes" id="UP001172155">
    <property type="component" value="Unassembled WGS sequence"/>
</dbReference>